<evidence type="ECO:0000313" key="3">
    <source>
        <dbReference type="EMBL" id="GAX24677.1"/>
    </source>
</evidence>
<evidence type="ECO:0000313" key="4">
    <source>
        <dbReference type="Proteomes" id="UP000198406"/>
    </source>
</evidence>
<organism evidence="3 4">
    <name type="scientific">Fistulifera solaris</name>
    <name type="common">Oleaginous diatom</name>
    <dbReference type="NCBI Taxonomy" id="1519565"/>
    <lineage>
        <taxon>Eukaryota</taxon>
        <taxon>Sar</taxon>
        <taxon>Stramenopiles</taxon>
        <taxon>Ochrophyta</taxon>
        <taxon>Bacillariophyta</taxon>
        <taxon>Bacillariophyceae</taxon>
        <taxon>Bacillariophycidae</taxon>
        <taxon>Naviculales</taxon>
        <taxon>Naviculaceae</taxon>
        <taxon>Fistulifera</taxon>
    </lineage>
</organism>
<feature type="region of interest" description="Disordered" evidence="2">
    <location>
        <begin position="164"/>
        <end position="191"/>
    </location>
</feature>
<proteinExistence type="predicted"/>
<protein>
    <submittedName>
        <fullName evidence="3">Uncharacterized protein</fullName>
    </submittedName>
</protein>
<keyword evidence="1" id="KW-0175">Coiled coil</keyword>
<feature type="compositionally biased region" description="Polar residues" evidence="2">
    <location>
        <begin position="180"/>
        <end position="191"/>
    </location>
</feature>
<evidence type="ECO:0000256" key="1">
    <source>
        <dbReference type="SAM" id="Coils"/>
    </source>
</evidence>
<feature type="region of interest" description="Disordered" evidence="2">
    <location>
        <begin position="49"/>
        <end position="68"/>
    </location>
</feature>
<feature type="coiled-coil region" evidence="1">
    <location>
        <begin position="128"/>
        <end position="155"/>
    </location>
</feature>
<name>A0A1Z5KEM2_FISSO</name>
<dbReference type="InParanoid" id="A0A1Z5KEM2"/>
<reference evidence="3 4" key="1">
    <citation type="journal article" date="2015" name="Plant Cell">
        <title>Oil accumulation by the oleaginous diatom Fistulifera solaris as revealed by the genome and transcriptome.</title>
        <authorList>
            <person name="Tanaka T."/>
            <person name="Maeda Y."/>
            <person name="Veluchamy A."/>
            <person name="Tanaka M."/>
            <person name="Abida H."/>
            <person name="Marechal E."/>
            <person name="Bowler C."/>
            <person name="Muto M."/>
            <person name="Sunaga Y."/>
            <person name="Tanaka M."/>
            <person name="Yoshino T."/>
            <person name="Taniguchi T."/>
            <person name="Fukuda Y."/>
            <person name="Nemoto M."/>
            <person name="Matsumoto M."/>
            <person name="Wong P.S."/>
            <person name="Aburatani S."/>
            <person name="Fujibuchi W."/>
        </authorList>
    </citation>
    <scope>NUCLEOTIDE SEQUENCE [LARGE SCALE GENOMIC DNA]</scope>
    <source>
        <strain evidence="3 4">JPCC DA0580</strain>
    </source>
</reference>
<dbReference type="EMBL" id="BDSP01000213">
    <property type="protein sequence ID" value="GAX24677.1"/>
    <property type="molecule type" value="Genomic_DNA"/>
</dbReference>
<accession>A0A1Z5KEM2</accession>
<gene>
    <name evidence="3" type="ORF">FisN_4Hh235</name>
</gene>
<dbReference type="Proteomes" id="UP000198406">
    <property type="component" value="Unassembled WGS sequence"/>
</dbReference>
<sequence>MPLSLHSIAAPAAFDDSTADVNQLRQNQTSQGTVLKDWMLTAHHLQGLSQDNDNAVPPPSSPLNTTLPAEPAKVVSPREQQQVSPSLEAKAVPPPVAEIRIPIPETIASNSEEDNDFETLYLCSRRDLHLARKENEALAEENRLLKRHMIQLQKQLYALRRTSQKRNVSWSIPSPKRSRSSNPQSSVDQSP</sequence>
<keyword evidence="4" id="KW-1185">Reference proteome</keyword>
<comment type="caution">
    <text evidence="3">The sequence shown here is derived from an EMBL/GenBank/DDBJ whole genome shotgun (WGS) entry which is preliminary data.</text>
</comment>
<dbReference type="AlphaFoldDB" id="A0A1Z5KEM2"/>
<evidence type="ECO:0000256" key="2">
    <source>
        <dbReference type="SAM" id="MobiDB-lite"/>
    </source>
</evidence>